<reference evidence="5" key="1">
    <citation type="submission" date="2021-07" db="EMBL/GenBank/DDBJ databases">
        <authorList>
            <person name="Durling M."/>
        </authorList>
    </citation>
    <scope>NUCLEOTIDE SEQUENCE</scope>
</reference>
<sequence>MPTDSSYPLLDIPDIDVWTFLFERPEKEREFPEDKIIYKDPEAKRIYTYAQVRSTAIEFGKGLRSNWDWKKGDVLGLYTPNCIDTPAITWGTLWAGGIISPANPGYTADELAFQLKDSGAKALVTQKPFLNAAREACKKAGIDEDRIILMGEEKDETFRFKHFTAIKNLAGTSRYRKAKIIPKKDLAFLVYSSGTTGHPKGVMLSHSNIVSNVLMGNVSEGSNLSWQGGKDNKGDQILAFLPFFHIYGLVCLVHQALFSGWTLVIMPKFNLEKFCSHVQNLHITFAYVVPPVVLLLGKHPIVSNYDLSSIRMMNSGAAPLTRDIVDAVWKRLKIPVKQGYGLSETSPTTHTQRWEDWQTSIGSVGRLLPNQTAKYMSADEKEVPAGQTGELWIKGPNVFQGYLNNPTGTANALTPDGYFKTGDVGHQDTNGNFWITDRVKELIKYKGFQVPPAELEGLLLSHPDVDDVAVIGVYNPDQATEVPRAFITPRKGVEGTPAKGKEIVEWMSGKVANHKKLRGGVVFIDVIPKSASGKLLRRVLRDRVIEEEKRGLKSKL</sequence>
<feature type="domain" description="AMP-dependent synthetase/ligase" evidence="3">
    <location>
        <begin position="29"/>
        <end position="403"/>
    </location>
</feature>
<name>A0A9N9KS09_9HELO</name>
<gene>
    <name evidence="5" type="ORF">HYFRA_00007014</name>
</gene>
<organism evidence="5 6">
    <name type="scientific">Hymenoscyphus fraxineus</name>
    <dbReference type="NCBI Taxonomy" id="746836"/>
    <lineage>
        <taxon>Eukaryota</taxon>
        <taxon>Fungi</taxon>
        <taxon>Dikarya</taxon>
        <taxon>Ascomycota</taxon>
        <taxon>Pezizomycotina</taxon>
        <taxon>Leotiomycetes</taxon>
        <taxon>Helotiales</taxon>
        <taxon>Helotiaceae</taxon>
        <taxon>Hymenoscyphus</taxon>
    </lineage>
</organism>
<dbReference type="Proteomes" id="UP000696280">
    <property type="component" value="Unassembled WGS sequence"/>
</dbReference>
<dbReference type="FunFam" id="3.30.300.30:FF:000007">
    <property type="entry name" value="4-coumarate--CoA ligase 2"/>
    <property type="match status" value="1"/>
</dbReference>
<dbReference type="InterPro" id="IPR042099">
    <property type="entry name" value="ANL_N_sf"/>
</dbReference>
<dbReference type="PANTHER" id="PTHR24096">
    <property type="entry name" value="LONG-CHAIN-FATTY-ACID--COA LIGASE"/>
    <property type="match status" value="1"/>
</dbReference>
<dbReference type="OrthoDB" id="6509636at2759"/>
<feature type="domain" description="AMP-binding enzyme C-terminal" evidence="4">
    <location>
        <begin position="454"/>
        <end position="534"/>
    </location>
</feature>
<comment type="similarity">
    <text evidence="1">Belongs to the ATP-dependent AMP-binding enzyme family.</text>
</comment>
<evidence type="ECO:0000259" key="4">
    <source>
        <dbReference type="Pfam" id="PF13193"/>
    </source>
</evidence>
<accession>A0A9N9KS09</accession>
<dbReference type="Pfam" id="PF13193">
    <property type="entry name" value="AMP-binding_C"/>
    <property type="match status" value="1"/>
</dbReference>
<evidence type="ECO:0000256" key="2">
    <source>
        <dbReference type="ARBA" id="ARBA00022598"/>
    </source>
</evidence>
<dbReference type="PANTHER" id="PTHR24096:SF149">
    <property type="entry name" value="AMP-BINDING DOMAIN-CONTAINING PROTEIN-RELATED"/>
    <property type="match status" value="1"/>
</dbReference>
<dbReference type="InterPro" id="IPR025110">
    <property type="entry name" value="AMP-bd_C"/>
</dbReference>
<evidence type="ECO:0000256" key="1">
    <source>
        <dbReference type="ARBA" id="ARBA00006432"/>
    </source>
</evidence>
<comment type="caution">
    <text evidence="5">The sequence shown here is derived from an EMBL/GenBank/DDBJ whole genome shotgun (WGS) entry which is preliminary data.</text>
</comment>
<dbReference type="SUPFAM" id="SSF56801">
    <property type="entry name" value="Acetyl-CoA synthetase-like"/>
    <property type="match status" value="1"/>
</dbReference>
<evidence type="ECO:0000259" key="3">
    <source>
        <dbReference type="Pfam" id="PF00501"/>
    </source>
</evidence>
<proteinExistence type="inferred from homology"/>
<evidence type="ECO:0008006" key="7">
    <source>
        <dbReference type="Google" id="ProtNLM"/>
    </source>
</evidence>
<evidence type="ECO:0000313" key="6">
    <source>
        <dbReference type="Proteomes" id="UP000696280"/>
    </source>
</evidence>
<dbReference type="GO" id="GO:0016405">
    <property type="term" value="F:CoA-ligase activity"/>
    <property type="evidence" value="ECO:0007669"/>
    <property type="project" value="TreeGrafter"/>
</dbReference>
<protein>
    <recommendedName>
        <fullName evidence="7">Acetyl-CoA synthetase-like protein</fullName>
    </recommendedName>
</protein>
<dbReference type="Pfam" id="PF00501">
    <property type="entry name" value="AMP-binding"/>
    <property type="match status" value="1"/>
</dbReference>
<keyword evidence="6" id="KW-1185">Reference proteome</keyword>
<dbReference type="CDD" id="cd05911">
    <property type="entry name" value="Firefly_Luc_like"/>
    <property type="match status" value="1"/>
</dbReference>
<dbReference type="PROSITE" id="PS00455">
    <property type="entry name" value="AMP_BINDING"/>
    <property type="match status" value="1"/>
</dbReference>
<dbReference type="Gene3D" id="3.30.300.30">
    <property type="match status" value="1"/>
</dbReference>
<dbReference type="EMBL" id="CAJVRL010000037">
    <property type="protein sequence ID" value="CAG8950517.1"/>
    <property type="molecule type" value="Genomic_DNA"/>
</dbReference>
<dbReference type="InterPro" id="IPR000873">
    <property type="entry name" value="AMP-dep_synth/lig_dom"/>
</dbReference>
<keyword evidence="2" id="KW-0436">Ligase</keyword>
<dbReference type="InterPro" id="IPR045851">
    <property type="entry name" value="AMP-bd_C_sf"/>
</dbReference>
<dbReference type="Gene3D" id="3.40.50.12780">
    <property type="entry name" value="N-terminal domain of ligase-like"/>
    <property type="match status" value="1"/>
</dbReference>
<dbReference type="AlphaFoldDB" id="A0A9N9KS09"/>
<dbReference type="InterPro" id="IPR020845">
    <property type="entry name" value="AMP-binding_CS"/>
</dbReference>
<evidence type="ECO:0000313" key="5">
    <source>
        <dbReference type="EMBL" id="CAG8950517.1"/>
    </source>
</evidence>